<sequence length="337" mass="37626">MEAYLYEPLEDRKVRCNLCNHRCIIKEGRRGICNVRENQAGILKSLVYGKLIAQHIDPIEKKPLFHLLPGSLSYSIATVGCNFKCMFCQNANIAQMPTDHKGLIMGDPCTPEAVVRAAEAGNCKSIAYTYTEPTIYFEFAFNTAKIAHEKGIKNVFVTNGYMTSEALEMISPYLDAANVDLKAFNNEFYKKLCGAKLEPVKESLKKMKSLGIFVEITTLLIPGLNDDKEELEGLASFIAEELGIETPWHISRFHPTYRLTDRPPTPVPTLVMAREIGIKAGLRYVYVGNVPGEKGEDTFCYHCGETLVDRWGFSIRKNLIKNGVCSYCGSEIDGVGL</sequence>
<dbReference type="SFLD" id="SFLDG01101">
    <property type="entry name" value="Uncharacterised_Radical_SAM_Su"/>
    <property type="match status" value="1"/>
</dbReference>
<feature type="binding site" evidence="6">
    <location>
        <position position="88"/>
    </location>
    <ligand>
        <name>[4Fe-4S] cluster</name>
        <dbReference type="ChEBI" id="CHEBI:49883"/>
        <note>4Fe-4S-S-AdoMet</note>
    </ligand>
</feature>
<evidence type="ECO:0000313" key="9">
    <source>
        <dbReference type="Proteomes" id="UP000663722"/>
    </source>
</evidence>
<dbReference type="InterPro" id="IPR058240">
    <property type="entry name" value="rSAM_sf"/>
</dbReference>
<keyword evidence="9" id="KW-1185">Reference proteome</keyword>
<evidence type="ECO:0000313" key="8">
    <source>
        <dbReference type="EMBL" id="QTA92459.1"/>
    </source>
</evidence>
<evidence type="ECO:0000259" key="7">
    <source>
        <dbReference type="PROSITE" id="PS51918"/>
    </source>
</evidence>
<dbReference type="Gene3D" id="3.20.20.70">
    <property type="entry name" value="Aldolase class I"/>
    <property type="match status" value="1"/>
</dbReference>
<keyword evidence="5 6" id="KW-0411">Iron-sulfur</keyword>
<dbReference type="PANTHER" id="PTHR30352">
    <property type="entry name" value="PYRUVATE FORMATE-LYASE-ACTIVATING ENZYME"/>
    <property type="match status" value="1"/>
</dbReference>
<dbReference type="GO" id="GO:0051539">
    <property type="term" value="F:4 iron, 4 sulfur cluster binding"/>
    <property type="evidence" value="ECO:0007669"/>
    <property type="project" value="UniProtKB-KW"/>
</dbReference>
<dbReference type="SMART" id="SM00729">
    <property type="entry name" value="Elp3"/>
    <property type="match status" value="1"/>
</dbReference>
<dbReference type="RefSeq" id="WP_207679815.1">
    <property type="nucleotide sequence ID" value="NZ_CP061800.1"/>
</dbReference>
<feature type="domain" description="Radical SAM core" evidence="7">
    <location>
        <begin position="66"/>
        <end position="283"/>
    </location>
</feature>
<evidence type="ECO:0000256" key="3">
    <source>
        <dbReference type="ARBA" id="ARBA00022723"/>
    </source>
</evidence>
<dbReference type="Pfam" id="PF04055">
    <property type="entry name" value="Radical_SAM"/>
    <property type="match status" value="1"/>
</dbReference>
<dbReference type="InterPro" id="IPR013785">
    <property type="entry name" value="Aldolase_TIM"/>
</dbReference>
<proteinExistence type="predicted"/>
<dbReference type="SUPFAM" id="SSF102114">
    <property type="entry name" value="Radical SAM enzymes"/>
    <property type="match status" value="1"/>
</dbReference>
<dbReference type="AlphaFoldDB" id="A0A975GSW5"/>
<reference evidence="8" key="1">
    <citation type="journal article" date="2021" name="Microb. Physiol.">
        <title>Proteogenomic Insights into the Physiology of Marine, Sulfate-Reducing, Filamentous Desulfonema limicola and Desulfonema magnum.</title>
        <authorList>
            <person name="Schnaars V."/>
            <person name="Wohlbrand L."/>
            <person name="Scheve S."/>
            <person name="Hinrichs C."/>
            <person name="Reinhardt R."/>
            <person name="Rabus R."/>
        </authorList>
    </citation>
    <scope>NUCLEOTIDE SEQUENCE</scope>
    <source>
        <strain evidence="8">4be13</strain>
    </source>
</reference>
<dbReference type="PANTHER" id="PTHR30352:SF5">
    <property type="entry name" value="PYRUVATE FORMATE-LYASE 1-ACTIVATING ENZYME"/>
    <property type="match status" value="1"/>
</dbReference>
<evidence type="ECO:0000256" key="2">
    <source>
        <dbReference type="ARBA" id="ARBA00022691"/>
    </source>
</evidence>
<dbReference type="InterPro" id="IPR027596">
    <property type="entry name" value="AmmeMemoSam_rS"/>
</dbReference>
<comment type="cofactor">
    <cofactor evidence="6">
        <name>[4Fe-4S] cluster</name>
        <dbReference type="ChEBI" id="CHEBI:49883"/>
    </cofactor>
    <text evidence="6">Binds 1 [4Fe-4S] cluster. The cluster is coordinated with 3 cysteines and an exchangeable S-adenosyl-L-methionine.</text>
</comment>
<dbReference type="InterPro" id="IPR034457">
    <property type="entry name" value="Organic_radical-activating"/>
</dbReference>
<protein>
    <submittedName>
        <fullName evidence="8">Radical SAM domain-containing protein</fullName>
    </submittedName>
</protein>
<dbReference type="EMBL" id="CP061800">
    <property type="protein sequence ID" value="QTA92459.1"/>
    <property type="molecule type" value="Genomic_DNA"/>
</dbReference>
<keyword evidence="2 6" id="KW-0949">S-adenosyl-L-methionine</keyword>
<feature type="binding site" evidence="6">
    <location>
        <position position="85"/>
    </location>
    <ligand>
        <name>[4Fe-4S] cluster</name>
        <dbReference type="ChEBI" id="CHEBI:49883"/>
        <note>4Fe-4S-S-AdoMet</note>
    </ligand>
</feature>
<evidence type="ECO:0000256" key="4">
    <source>
        <dbReference type="ARBA" id="ARBA00023004"/>
    </source>
</evidence>
<dbReference type="PROSITE" id="PS51918">
    <property type="entry name" value="RADICAL_SAM"/>
    <property type="match status" value="1"/>
</dbReference>
<gene>
    <name evidence="8" type="ORF">dnm_085390</name>
</gene>
<organism evidence="8 9">
    <name type="scientific">Desulfonema magnum</name>
    <dbReference type="NCBI Taxonomy" id="45655"/>
    <lineage>
        <taxon>Bacteria</taxon>
        <taxon>Pseudomonadati</taxon>
        <taxon>Thermodesulfobacteriota</taxon>
        <taxon>Desulfobacteria</taxon>
        <taxon>Desulfobacterales</taxon>
        <taxon>Desulfococcaceae</taxon>
        <taxon>Desulfonema</taxon>
    </lineage>
</organism>
<dbReference type="NCBIfam" id="TIGR04337">
    <property type="entry name" value="AmmeMemoSam_rS"/>
    <property type="match status" value="1"/>
</dbReference>
<dbReference type="KEGG" id="dmm:dnm_085390"/>
<dbReference type="GO" id="GO:0046872">
    <property type="term" value="F:metal ion binding"/>
    <property type="evidence" value="ECO:0007669"/>
    <property type="project" value="UniProtKB-KW"/>
</dbReference>
<dbReference type="GO" id="GO:0003824">
    <property type="term" value="F:catalytic activity"/>
    <property type="evidence" value="ECO:0007669"/>
    <property type="project" value="InterPro"/>
</dbReference>
<dbReference type="PIRSF" id="PIRSF004869">
    <property type="entry name" value="PflX_prd"/>
    <property type="match status" value="1"/>
</dbReference>
<evidence type="ECO:0000256" key="6">
    <source>
        <dbReference type="PIRSR" id="PIRSR004869-50"/>
    </source>
</evidence>
<evidence type="ECO:0000256" key="5">
    <source>
        <dbReference type="ARBA" id="ARBA00023014"/>
    </source>
</evidence>
<dbReference type="InterPro" id="IPR016431">
    <property type="entry name" value="Pyrv-formate_lyase-activ_prd"/>
</dbReference>
<evidence type="ECO:0000256" key="1">
    <source>
        <dbReference type="ARBA" id="ARBA00022485"/>
    </source>
</evidence>
<keyword evidence="3 6" id="KW-0479">Metal-binding</keyword>
<dbReference type="SFLD" id="SFLDS00029">
    <property type="entry name" value="Radical_SAM"/>
    <property type="match status" value="1"/>
</dbReference>
<dbReference type="InterPro" id="IPR007197">
    <property type="entry name" value="rSAM"/>
</dbReference>
<accession>A0A975GSW5</accession>
<dbReference type="CDD" id="cd01335">
    <property type="entry name" value="Radical_SAM"/>
    <property type="match status" value="1"/>
</dbReference>
<keyword evidence="1" id="KW-0004">4Fe-4S</keyword>
<feature type="binding site" evidence="6">
    <location>
        <position position="81"/>
    </location>
    <ligand>
        <name>[4Fe-4S] cluster</name>
        <dbReference type="ChEBI" id="CHEBI:49883"/>
        <note>4Fe-4S-S-AdoMet</note>
    </ligand>
</feature>
<dbReference type="InterPro" id="IPR006638">
    <property type="entry name" value="Elp3/MiaA/NifB-like_rSAM"/>
</dbReference>
<keyword evidence="4 6" id="KW-0408">Iron</keyword>
<name>A0A975GSW5_9BACT</name>
<dbReference type="Proteomes" id="UP000663722">
    <property type="component" value="Chromosome"/>
</dbReference>